<dbReference type="Proteomes" id="UP000054166">
    <property type="component" value="Unassembled WGS sequence"/>
</dbReference>
<organism evidence="1 2">
    <name type="scientific">Piloderma croceum (strain F 1598)</name>
    <dbReference type="NCBI Taxonomy" id="765440"/>
    <lineage>
        <taxon>Eukaryota</taxon>
        <taxon>Fungi</taxon>
        <taxon>Dikarya</taxon>
        <taxon>Basidiomycota</taxon>
        <taxon>Agaricomycotina</taxon>
        <taxon>Agaricomycetes</taxon>
        <taxon>Agaricomycetidae</taxon>
        <taxon>Atheliales</taxon>
        <taxon>Atheliaceae</taxon>
        <taxon>Piloderma</taxon>
    </lineage>
</organism>
<keyword evidence="2" id="KW-1185">Reference proteome</keyword>
<gene>
    <name evidence="1" type="ORF">PILCRDRAFT_75749</name>
</gene>
<dbReference type="AlphaFoldDB" id="A0A0C3F0K6"/>
<dbReference type="HOGENOM" id="CLU_3069524_0_0_1"/>
<evidence type="ECO:0000313" key="1">
    <source>
        <dbReference type="EMBL" id="KIM78325.1"/>
    </source>
</evidence>
<proteinExistence type="predicted"/>
<dbReference type="EMBL" id="KN833017">
    <property type="protein sequence ID" value="KIM78325.1"/>
    <property type="molecule type" value="Genomic_DNA"/>
</dbReference>
<name>A0A0C3F0K6_PILCF</name>
<dbReference type="OrthoDB" id="3259294at2759"/>
<evidence type="ECO:0000313" key="2">
    <source>
        <dbReference type="Proteomes" id="UP000054166"/>
    </source>
</evidence>
<accession>A0A0C3F0K6</accession>
<dbReference type="InParanoid" id="A0A0C3F0K6"/>
<protein>
    <submittedName>
        <fullName evidence="1">Uncharacterized protein</fullName>
    </submittedName>
</protein>
<reference evidence="1 2" key="1">
    <citation type="submission" date="2014-04" db="EMBL/GenBank/DDBJ databases">
        <authorList>
            <consortium name="DOE Joint Genome Institute"/>
            <person name="Kuo A."/>
            <person name="Tarkka M."/>
            <person name="Buscot F."/>
            <person name="Kohler A."/>
            <person name="Nagy L.G."/>
            <person name="Floudas D."/>
            <person name="Copeland A."/>
            <person name="Barry K.W."/>
            <person name="Cichocki N."/>
            <person name="Veneault-Fourrey C."/>
            <person name="LaButti K."/>
            <person name="Lindquist E.A."/>
            <person name="Lipzen A."/>
            <person name="Lundell T."/>
            <person name="Morin E."/>
            <person name="Murat C."/>
            <person name="Sun H."/>
            <person name="Tunlid A."/>
            <person name="Henrissat B."/>
            <person name="Grigoriev I.V."/>
            <person name="Hibbett D.S."/>
            <person name="Martin F."/>
            <person name="Nordberg H.P."/>
            <person name="Cantor M.N."/>
            <person name="Hua S.X."/>
        </authorList>
    </citation>
    <scope>NUCLEOTIDE SEQUENCE [LARGE SCALE GENOMIC DNA]</scope>
    <source>
        <strain evidence="1 2">F 1598</strain>
    </source>
</reference>
<reference evidence="2" key="2">
    <citation type="submission" date="2015-01" db="EMBL/GenBank/DDBJ databases">
        <title>Evolutionary Origins and Diversification of the Mycorrhizal Mutualists.</title>
        <authorList>
            <consortium name="DOE Joint Genome Institute"/>
            <consortium name="Mycorrhizal Genomics Consortium"/>
            <person name="Kohler A."/>
            <person name="Kuo A."/>
            <person name="Nagy L.G."/>
            <person name="Floudas D."/>
            <person name="Copeland A."/>
            <person name="Barry K.W."/>
            <person name="Cichocki N."/>
            <person name="Veneault-Fourrey C."/>
            <person name="LaButti K."/>
            <person name="Lindquist E.A."/>
            <person name="Lipzen A."/>
            <person name="Lundell T."/>
            <person name="Morin E."/>
            <person name="Murat C."/>
            <person name="Riley R."/>
            <person name="Ohm R."/>
            <person name="Sun H."/>
            <person name="Tunlid A."/>
            <person name="Henrissat B."/>
            <person name="Grigoriev I.V."/>
            <person name="Hibbett D.S."/>
            <person name="Martin F."/>
        </authorList>
    </citation>
    <scope>NUCLEOTIDE SEQUENCE [LARGE SCALE GENOMIC DNA]</scope>
    <source>
        <strain evidence="2">F 1598</strain>
    </source>
</reference>
<sequence>MLGGPLDHKEKAQILLTQSVNNLTSKMEIGGPMGSMYLLKNPENFKLFTGQIL</sequence>